<evidence type="ECO:0000313" key="2">
    <source>
        <dbReference type="Proteomes" id="UP000199423"/>
    </source>
</evidence>
<name>A0A1I7NBR4_9HYPH</name>
<dbReference type="OrthoDB" id="7932026at2"/>
<evidence type="ECO:0000313" key="1">
    <source>
        <dbReference type="EMBL" id="SFV32112.1"/>
    </source>
</evidence>
<gene>
    <name evidence="1" type="ORF">SAMN04488557_1488</name>
</gene>
<dbReference type="STRING" id="51670.SAMN04488557_1488"/>
<evidence type="ECO:0008006" key="3">
    <source>
        <dbReference type="Google" id="ProtNLM"/>
    </source>
</evidence>
<keyword evidence="2" id="KW-1185">Reference proteome</keyword>
<sequence>MTVNSEDDFIKKVERAYQGEVYGEALYSGIASAMDDPARAEKWRVLTELEVVTKARMRDLVAKLGGDPRESDVFRQKGVDHVQKYARMPWTDFMKVFSRELDPIIERYAALEERCAPDDVETLRFLTEHEVVTKAFCDLELAGRSDISIEPTRELIAKMRTA</sequence>
<dbReference type="Proteomes" id="UP000199423">
    <property type="component" value="Unassembled WGS sequence"/>
</dbReference>
<accession>A0A1I7NBR4</accession>
<dbReference type="EMBL" id="FPCH01000002">
    <property type="protein sequence ID" value="SFV32112.1"/>
    <property type="molecule type" value="Genomic_DNA"/>
</dbReference>
<protein>
    <recommendedName>
        <fullName evidence="3">DUF2383 domain-containing protein</fullName>
    </recommendedName>
</protein>
<dbReference type="RefSeq" id="WP_092866672.1">
    <property type="nucleotide sequence ID" value="NZ_FPCH01000002.1"/>
</dbReference>
<reference evidence="2" key="1">
    <citation type="submission" date="2016-10" db="EMBL/GenBank/DDBJ databases">
        <authorList>
            <person name="Varghese N."/>
            <person name="Submissions S."/>
        </authorList>
    </citation>
    <scope>NUCLEOTIDE SEQUENCE [LARGE SCALE GENOMIC DNA]</scope>
    <source>
        <strain evidence="2">DSM 1565</strain>
    </source>
</reference>
<organism evidence="1 2">
    <name type="scientific">Hyphomicrobium facile</name>
    <dbReference type="NCBI Taxonomy" id="51670"/>
    <lineage>
        <taxon>Bacteria</taxon>
        <taxon>Pseudomonadati</taxon>
        <taxon>Pseudomonadota</taxon>
        <taxon>Alphaproteobacteria</taxon>
        <taxon>Hyphomicrobiales</taxon>
        <taxon>Hyphomicrobiaceae</taxon>
        <taxon>Hyphomicrobium</taxon>
    </lineage>
</organism>
<proteinExistence type="predicted"/>
<dbReference type="AlphaFoldDB" id="A0A1I7NBR4"/>